<comment type="subcellular location">
    <subcellularLocation>
        <location evidence="1">Cell membrane</location>
        <topology evidence="1">Multi-pass membrane protein</topology>
    </subcellularLocation>
</comment>
<accession>A0ABN6SF84</accession>
<keyword evidence="3 8" id="KW-0813">Transport</keyword>
<evidence type="ECO:0000256" key="10">
    <source>
        <dbReference type="SAM" id="Phobius"/>
    </source>
</evidence>
<comment type="similarity">
    <text evidence="2 8">Belongs to the MIP/aquaporin (TC 1.A.8) family.</text>
</comment>
<evidence type="ECO:0000256" key="8">
    <source>
        <dbReference type="RuleBase" id="RU000477"/>
    </source>
</evidence>
<reference evidence="11 12" key="1">
    <citation type="journal article" date="2023" name="Microbiol. Spectr.">
        <title>Symbiosis of Carpenter Bees with Uncharacterized Lactic Acid Bacteria Showing NAD Auxotrophy.</title>
        <authorList>
            <person name="Kawasaki S."/>
            <person name="Ozawa K."/>
            <person name="Mori T."/>
            <person name="Yamamoto A."/>
            <person name="Ito M."/>
            <person name="Ohkuma M."/>
            <person name="Sakamoto M."/>
            <person name="Matsutani M."/>
        </authorList>
    </citation>
    <scope>NUCLEOTIDE SEQUENCE [LARGE SCALE GENOMIC DNA]</scope>
    <source>
        <strain evidence="11 12">KimH</strain>
    </source>
</reference>
<dbReference type="InterPro" id="IPR023271">
    <property type="entry name" value="Aquaporin-like"/>
</dbReference>
<keyword evidence="6 10" id="KW-1133">Transmembrane helix</keyword>
<evidence type="ECO:0008006" key="13">
    <source>
        <dbReference type="Google" id="ProtNLM"/>
    </source>
</evidence>
<evidence type="ECO:0000256" key="7">
    <source>
        <dbReference type="ARBA" id="ARBA00023136"/>
    </source>
</evidence>
<feature type="transmembrane region" description="Helical" evidence="10">
    <location>
        <begin position="20"/>
        <end position="40"/>
    </location>
</feature>
<evidence type="ECO:0000256" key="5">
    <source>
        <dbReference type="ARBA" id="ARBA00022692"/>
    </source>
</evidence>
<feature type="transmembrane region" description="Helical" evidence="10">
    <location>
        <begin position="101"/>
        <end position="120"/>
    </location>
</feature>
<protein>
    <recommendedName>
        <fullName evidence="13">Glycerol transporter</fullName>
    </recommendedName>
</protein>
<dbReference type="Proteomes" id="UP001321748">
    <property type="component" value="Chromosome"/>
</dbReference>
<dbReference type="PROSITE" id="PS00221">
    <property type="entry name" value="MIP"/>
    <property type="match status" value="1"/>
</dbReference>
<feature type="compositionally biased region" description="Acidic residues" evidence="9">
    <location>
        <begin position="291"/>
        <end position="315"/>
    </location>
</feature>
<dbReference type="Pfam" id="PF00230">
    <property type="entry name" value="MIP"/>
    <property type="match status" value="1"/>
</dbReference>
<dbReference type="SUPFAM" id="SSF81338">
    <property type="entry name" value="Aquaporin-like"/>
    <property type="match status" value="1"/>
</dbReference>
<evidence type="ECO:0000256" key="6">
    <source>
        <dbReference type="ARBA" id="ARBA00022989"/>
    </source>
</evidence>
<feature type="transmembrane region" description="Helical" evidence="10">
    <location>
        <begin position="238"/>
        <end position="258"/>
    </location>
</feature>
<keyword evidence="12" id="KW-1185">Reference proteome</keyword>
<keyword evidence="7 10" id="KW-0472">Membrane</keyword>
<feature type="compositionally biased region" description="Basic and acidic residues" evidence="9">
    <location>
        <begin position="346"/>
        <end position="361"/>
    </location>
</feature>
<evidence type="ECO:0000313" key="11">
    <source>
        <dbReference type="EMBL" id="BDR54679.1"/>
    </source>
</evidence>
<organism evidence="11 12">
    <name type="scientific">Bombiscardovia apis</name>
    <dbReference type="NCBI Taxonomy" id="2932182"/>
    <lineage>
        <taxon>Bacteria</taxon>
        <taxon>Bacillati</taxon>
        <taxon>Actinomycetota</taxon>
        <taxon>Actinomycetes</taxon>
        <taxon>Bifidobacteriales</taxon>
        <taxon>Bifidobacteriaceae</taxon>
        <taxon>Bombiscardovia</taxon>
    </lineage>
</organism>
<evidence type="ECO:0000313" key="12">
    <source>
        <dbReference type="Proteomes" id="UP001321748"/>
    </source>
</evidence>
<dbReference type="EMBL" id="AP026800">
    <property type="protein sequence ID" value="BDR54679.1"/>
    <property type="molecule type" value="Genomic_DNA"/>
</dbReference>
<dbReference type="PANTHER" id="PTHR19139">
    <property type="entry name" value="AQUAPORIN TRANSPORTER"/>
    <property type="match status" value="1"/>
</dbReference>
<dbReference type="PRINTS" id="PR00783">
    <property type="entry name" value="MINTRINSICP"/>
</dbReference>
<proteinExistence type="inferred from homology"/>
<keyword evidence="5 8" id="KW-0812">Transmembrane</keyword>
<dbReference type="Gene3D" id="1.20.1080.10">
    <property type="entry name" value="Glycerol uptake facilitator protein"/>
    <property type="match status" value="1"/>
</dbReference>
<evidence type="ECO:0000256" key="2">
    <source>
        <dbReference type="ARBA" id="ARBA00006175"/>
    </source>
</evidence>
<feature type="transmembrane region" description="Helical" evidence="10">
    <location>
        <begin position="52"/>
        <end position="70"/>
    </location>
</feature>
<dbReference type="InterPro" id="IPR034294">
    <property type="entry name" value="Aquaporin_transptr"/>
</dbReference>
<name>A0ABN6SF84_9BIFI</name>
<dbReference type="PANTHER" id="PTHR19139:SF199">
    <property type="entry name" value="MIP17260P"/>
    <property type="match status" value="1"/>
</dbReference>
<feature type="transmembrane region" description="Helical" evidence="10">
    <location>
        <begin position="190"/>
        <end position="208"/>
    </location>
</feature>
<dbReference type="InterPro" id="IPR022357">
    <property type="entry name" value="MIP_CS"/>
</dbReference>
<sequence>MEPDTSIQSLALLKPTTVSAIRVAAECVGTFLLCFAIYAASSWGRLSTGASSIAVALTWVFAVIAVGTLFGKVSGAHFNPAVTFAAMFTAQIGWLEGLCYIVGQLIGAIGAGAAVVYLLPLTGENAGKVWLPGAVNGFDQGSPLHDTLQQYNLSFNITMAIAAELVACLIVVGTSVATLRSDGREQDGHVWKMAMAYAAGAMITYPLTGAGMNPARSTGIALFARGKGLSADPIQQLLIFWICPFLAAAVVGLVTILYHMLLDNAQTRLDTAPETPIDMPDVLLNNAEAEEDNFTDESNPELILDVEEVEVDESANGEKPDSEQPSENNAEVEPSQDKQDTQVSHHKADSQAKADNEVESD</sequence>
<gene>
    <name evidence="11" type="ORF">KIMH_07900</name>
</gene>
<feature type="transmembrane region" description="Helical" evidence="10">
    <location>
        <begin position="153"/>
        <end position="178"/>
    </location>
</feature>
<evidence type="ECO:0000256" key="1">
    <source>
        <dbReference type="ARBA" id="ARBA00004651"/>
    </source>
</evidence>
<evidence type="ECO:0000256" key="3">
    <source>
        <dbReference type="ARBA" id="ARBA00022448"/>
    </source>
</evidence>
<keyword evidence="4" id="KW-1003">Cell membrane</keyword>
<evidence type="ECO:0000256" key="4">
    <source>
        <dbReference type="ARBA" id="ARBA00022475"/>
    </source>
</evidence>
<evidence type="ECO:0000256" key="9">
    <source>
        <dbReference type="SAM" id="MobiDB-lite"/>
    </source>
</evidence>
<dbReference type="InterPro" id="IPR000425">
    <property type="entry name" value="MIP"/>
</dbReference>
<feature type="region of interest" description="Disordered" evidence="9">
    <location>
        <begin position="291"/>
        <end position="361"/>
    </location>
</feature>